<reference evidence="1" key="1">
    <citation type="journal article" date="2016" name="Nat. Genet.">
        <title>The genome sequences of Arachis duranensis and Arachis ipaensis, the diploid ancestors of cultivated peanut.</title>
        <authorList>
            <person name="Bertioli D.J."/>
            <person name="Cannon S.B."/>
            <person name="Froenicke L."/>
            <person name="Huang G."/>
            <person name="Farmer A.D."/>
            <person name="Cannon E.K."/>
            <person name="Liu X."/>
            <person name="Gao D."/>
            <person name="Clevenger J."/>
            <person name="Dash S."/>
            <person name="Ren L."/>
            <person name="Moretzsohn M.C."/>
            <person name="Shirasawa K."/>
            <person name="Huang W."/>
            <person name="Vidigal B."/>
            <person name="Abernathy B."/>
            <person name="Chu Y."/>
            <person name="Niederhuth C.E."/>
            <person name="Umale P."/>
            <person name="Araujo A.C."/>
            <person name="Kozik A."/>
            <person name="Kim K.D."/>
            <person name="Burow M.D."/>
            <person name="Varshney R.K."/>
            <person name="Wang X."/>
            <person name="Zhang X."/>
            <person name="Barkley N."/>
            <person name="Guimaraes P.M."/>
            <person name="Isobe S."/>
            <person name="Guo B."/>
            <person name="Liao B."/>
            <person name="Stalker H.T."/>
            <person name="Schmitz R.J."/>
            <person name="Scheffler B.E."/>
            <person name="Leal-Bertioli S.C."/>
            <person name="Xun X."/>
            <person name="Jackson S.A."/>
            <person name="Michelmore R."/>
            <person name="Ozias-Akins P."/>
        </authorList>
    </citation>
    <scope>NUCLEOTIDE SEQUENCE [LARGE SCALE GENOMIC DNA]</scope>
    <source>
        <strain evidence="1">cv. V14167</strain>
    </source>
</reference>
<evidence type="ECO:0000313" key="2">
    <source>
        <dbReference type="RefSeq" id="XP_052110593.1"/>
    </source>
</evidence>
<dbReference type="AlphaFoldDB" id="A0A9C6TKU2"/>
<keyword evidence="1" id="KW-1185">Reference proteome</keyword>
<organism evidence="1 2">
    <name type="scientific">Arachis duranensis</name>
    <name type="common">Wild peanut</name>
    <dbReference type="NCBI Taxonomy" id="130453"/>
    <lineage>
        <taxon>Eukaryota</taxon>
        <taxon>Viridiplantae</taxon>
        <taxon>Streptophyta</taxon>
        <taxon>Embryophyta</taxon>
        <taxon>Tracheophyta</taxon>
        <taxon>Spermatophyta</taxon>
        <taxon>Magnoliopsida</taxon>
        <taxon>eudicotyledons</taxon>
        <taxon>Gunneridae</taxon>
        <taxon>Pentapetalae</taxon>
        <taxon>rosids</taxon>
        <taxon>fabids</taxon>
        <taxon>Fabales</taxon>
        <taxon>Fabaceae</taxon>
        <taxon>Papilionoideae</taxon>
        <taxon>50 kb inversion clade</taxon>
        <taxon>dalbergioids sensu lato</taxon>
        <taxon>Dalbergieae</taxon>
        <taxon>Pterocarpus clade</taxon>
        <taxon>Arachis</taxon>
    </lineage>
</organism>
<dbReference type="GeneID" id="107465450"/>
<evidence type="ECO:0000313" key="1">
    <source>
        <dbReference type="Proteomes" id="UP000515211"/>
    </source>
</evidence>
<protein>
    <submittedName>
        <fullName evidence="2">Uncharacterized protein LOC107465450 isoform X3</fullName>
    </submittedName>
</protein>
<accession>A0A9C6TKU2</accession>
<name>A0A9C6TKU2_ARADU</name>
<dbReference type="Proteomes" id="UP000515211">
    <property type="component" value="Chromosome 9"/>
</dbReference>
<dbReference type="RefSeq" id="XP_052110593.1">
    <property type="nucleotide sequence ID" value="XM_052254633.1"/>
</dbReference>
<proteinExistence type="predicted"/>
<gene>
    <name evidence="2" type="primary">LOC107465450</name>
</gene>
<reference evidence="2" key="2">
    <citation type="submission" date="2025-08" db="UniProtKB">
        <authorList>
            <consortium name="RefSeq"/>
        </authorList>
    </citation>
    <scope>IDENTIFICATION</scope>
    <source>
        <tissue evidence="2">Whole plant</tissue>
    </source>
</reference>
<sequence>MIMMKRLNRRPNSKHVSWPIKLMSGCSSHMTGRSTFFIKLDEYDEGFATFDDNGKRKDSGHRYFLAEIGGPEQNSDRRLTKDC</sequence>